<dbReference type="GO" id="GO:0003824">
    <property type="term" value="F:catalytic activity"/>
    <property type="evidence" value="ECO:0007669"/>
    <property type="project" value="InterPro"/>
</dbReference>
<dbReference type="Gene3D" id="3.20.20.70">
    <property type="entry name" value="Aldolase class I"/>
    <property type="match status" value="1"/>
</dbReference>
<dbReference type="OrthoDB" id="4501241at2"/>
<dbReference type="PROSITE" id="PS51918">
    <property type="entry name" value="RADICAL_SAM"/>
    <property type="match status" value="1"/>
</dbReference>
<dbReference type="InterPro" id="IPR007197">
    <property type="entry name" value="rSAM"/>
</dbReference>
<reference evidence="7 8" key="1">
    <citation type="journal article" date="2008" name="BMC Genomics">
        <title>Complete genome of Phenylobacterium zucineum - a novel facultative intracellular bacterium isolated from human erythroleukemia cell line K562.</title>
        <authorList>
            <person name="Luo Y."/>
            <person name="Xu X."/>
            <person name="Ding Z."/>
            <person name="Liu Z."/>
            <person name="Zhang B."/>
            <person name="Yan Z."/>
            <person name="Sun J."/>
            <person name="Hu S."/>
            <person name="Hu X."/>
        </authorList>
    </citation>
    <scope>NUCLEOTIDE SEQUENCE [LARGE SCALE GENOMIC DNA]</scope>
    <source>
        <strain evidence="7 8">HLK1</strain>
    </source>
</reference>
<dbReference type="InterPro" id="IPR058240">
    <property type="entry name" value="rSAM_sf"/>
</dbReference>
<evidence type="ECO:0000256" key="5">
    <source>
        <dbReference type="ARBA" id="ARBA00023014"/>
    </source>
</evidence>
<dbReference type="SFLD" id="SFLDS00029">
    <property type="entry name" value="Radical_SAM"/>
    <property type="match status" value="1"/>
</dbReference>
<dbReference type="InterPro" id="IPR024032">
    <property type="entry name" value="rSAM_paired_HxsC"/>
</dbReference>
<accession>B4RG15</accession>
<proteinExistence type="predicted"/>
<evidence type="ECO:0000256" key="1">
    <source>
        <dbReference type="ARBA" id="ARBA00001966"/>
    </source>
</evidence>
<comment type="cofactor">
    <cofactor evidence="1">
        <name>[4Fe-4S] cluster</name>
        <dbReference type="ChEBI" id="CHEBI:49883"/>
    </cofactor>
</comment>
<evidence type="ECO:0000256" key="2">
    <source>
        <dbReference type="ARBA" id="ARBA00022691"/>
    </source>
</evidence>
<organism evidence="7 8">
    <name type="scientific">Phenylobacterium zucineum (strain HLK1)</name>
    <dbReference type="NCBI Taxonomy" id="450851"/>
    <lineage>
        <taxon>Bacteria</taxon>
        <taxon>Pseudomonadati</taxon>
        <taxon>Pseudomonadota</taxon>
        <taxon>Alphaproteobacteria</taxon>
        <taxon>Caulobacterales</taxon>
        <taxon>Caulobacteraceae</taxon>
        <taxon>Phenylobacterium</taxon>
    </lineage>
</organism>
<dbReference type="SFLD" id="SFLDG01067">
    <property type="entry name" value="SPASM/twitch_domain_containing"/>
    <property type="match status" value="1"/>
</dbReference>
<evidence type="ECO:0000313" key="8">
    <source>
        <dbReference type="Proteomes" id="UP000001868"/>
    </source>
</evidence>
<dbReference type="SUPFAM" id="SSF102114">
    <property type="entry name" value="Radical SAM enzymes"/>
    <property type="match status" value="1"/>
</dbReference>
<dbReference type="SFLD" id="SFLDG01103">
    <property type="entry name" value="Uncharacterised_Radical_SAM_Su"/>
    <property type="match status" value="1"/>
</dbReference>
<keyword evidence="5" id="KW-0411">Iron-sulfur</keyword>
<dbReference type="InterPro" id="IPR013785">
    <property type="entry name" value="Aldolase_TIM"/>
</dbReference>
<dbReference type="NCBIfam" id="TIGR03977">
    <property type="entry name" value="rSAM_pair_HxsC"/>
    <property type="match status" value="1"/>
</dbReference>
<dbReference type="EMBL" id="CP000747">
    <property type="protein sequence ID" value="ACG78828.1"/>
    <property type="molecule type" value="Genomic_DNA"/>
</dbReference>
<evidence type="ECO:0000256" key="4">
    <source>
        <dbReference type="ARBA" id="ARBA00023004"/>
    </source>
</evidence>
<feature type="domain" description="Radical SAM core" evidence="6">
    <location>
        <begin position="87"/>
        <end position="305"/>
    </location>
</feature>
<sequence length="377" mass="41922">MALALHTHARVEGLERTELLKVLSPQEAAQSHLSSQDVLLWRGDEAPLERADASGLRVGTRRDPRVVQPGDVVRLRPGSTLLSVLYRRGANANTLFATERCNSYCLMCSQPPRDDDDSWRVDELLRLISLVDPDEPQLGVTGGEPALLGEGLARVLRACREYLPDTHIPVLTNGRLFRSRELAEQLQGAHPEGLSWCVPLYADIAAIHDVVVEAEGAFEETLQGLYELGRLGARVEIRVVLHKLTIPRLPQLAAFIYRRLPFVRHVALMGLEPMGLARRNRDRLWIDPADYVEPLTEAVFHLSNRGISTSIYNLSLCVLPRALWPYARQSISGWKNVYADGCSGCAVKDHCAGFFVSAGPDWKSRAVRPLSIEEFAA</sequence>
<keyword evidence="3" id="KW-0479">Metal-binding</keyword>
<evidence type="ECO:0000256" key="3">
    <source>
        <dbReference type="ARBA" id="ARBA00022723"/>
    </source>
</evidence>
<dbReference type="AlphaFoldDB" id="B4RG15"/>
<dbReference type="eggNOG" id="COG0535">
    <property type="taxonomic scope" value="Bacteria"/>
</dbReference>
<dbReference type="InterPro" id="IPR050377">
    <property type="entry name" value="Radical_SAM_PqqE_MftC-like"/>
</dbReference>
<dbReference type="PANTHER" id="PTHR11228">
    <property type="entry name" value="RADICAL SAM DOMAIN PROTEIN"/>
    <property type="match status" value="1"/>
</dbReference>
<name>B4RG15_PHEZH</name>
<gene>
    <name evidence="7" type="ordered locus">PHZ_c2419</name>
</gene>
<dbReference type="PANTHER" id="PTHR11228:SF7">
    <property type="entry name" value="PQQA PEPTIDE CYCLASE"/>
    <property type="match status" value="1"/>
</dbReference>
<keyword evidence="4" id="KW-0408">Iron</keyword>
<dbReference type="GO" id="GO:0046872">
    <property type="term" value="F:metal ion binding"/>
    <property type="evidence" value="ECO:0007669"/>
    <property type="project" value="UniProtKB-KW"/>
</dbReference>
<evidence type="ECO:0000313" key="7">
    <source>
        <dbReference type="EMBL" id="ACG78828.1"/>
    </source>
</evidence>
<dbReference type="CDD" id="cd01335">
    <property type="entry name" value="Radical_SAM"/>
    <property type="match status" value="1"/>
</dbReference>
<keyword evidence="8" id="KW-1185">Reference proteome</keyword>
<dbReference type="Proteomes" id="UP000001868">
    <property type="component" value="Chromosome"/>
</dbReference>
<keyword evidence="2" id="KW-0949">S-adenosyl-L-methionine</keyword>
<dbReference type="GO" id="GO:0051536">
    <property type="term" value="F:iron-sulfur cluster binding"/>
    <property type="evidence" value="ECO:0007669"/>
    <property type="project" value="UniProtKB-KW"/>
</dbReference>
<dbReference type="RefSeq" id="WP_012522967.1">
    <property type="nucleotide sequence ID" value="NC_011144.1"/>
</dbReference>
<dbReference type="STRING" id="450851.PHZ_c2419"/>
<protein>
    <recommendedName>
        <fullName evidence="6">Radical SAM core domain-containing protein</fullName>
    </recommendedName>
</protein>
<dbReference type="Pfam" id="PF04055">
    <property type="entry name" value="Radical_SAM"/>
    <property type="match status" value="1"/>
</dbReference>
<evidence type="ECO:0000259" key="6">
    <source>
        <dbReference type="PROSITE" id="PS51918"/>
    </source>
</evidence>
<dbReference type="HOGENOM" id="CLU_055629_0_0_5"/>
<dbReference type="KEGG" id="pzu:PHZ_c2419"/>